<reference evidence="2 4" key="1">
    <citation type="journal article" date="2012" name="Nature">
        <title>Algal genomes reveal evolutionary mosaicism and the fate of nucleomorphs.</title>
        <authorList>
            <consortium name="DOE Joint Genome Institute"/>
            <person name="Curtis B.A."/>
            <person name="Tanifuji G."/>
            <person name="Burki F."/>
            <person name="Gruber A."/>
            <person name="Irimia M."/>
            <person name="Maruyama S."/>
            <person name="Arias M.C."/>
            <person name="Ball S.G."/>
            <person name="Gile G.H."/>
            <person name="Hirakawa Y."/>
            <person name="Hopkins J.F."/>
            <person name="Kuo A."/>
            <person name="Rensing S.A."/>
            <person name="Schmutz J."/>
            <person name="Symeonidi A."/>
            <person name="Elias M."/>
            <person name="Eveleigh R.J."/>
            <person name="Herman E.K."/>
            <person name="Klute M.J."/>
            <person name="Nakayama T."/>
            <person name="Obornik M."/>
            <person name="Reyes-Prieto A."/>
            <person name="Armbrust E.V."/>
            <person name="Aves S.J."/>
            <person name="Beiko R.G."/>
            <person name="Coutinho P."/>
            <person name="Dacks J.B."/>
            <person name="Durnford D.G."/>
            <person name="Fast N.M."/>
            <person name="Green B.R."/>
            <person name="Grisdale C.J."/>
            <person name="Hempel F."/>
            <person name="Henrissat B."/>
            <person name="Hoppner M.P."/>
            <person name="Ishida K."/>
            <person name="Kim E."/>
            <person name="Koreny L."/>
            <person name="Kroth P.G."/>
            <person name="Liu Y."/>
            <person name="Malik S.B."/>
            <person name="Maier U.G."/>
            <person name="McRose D."/>
            <person name="Mock T."/>
            <person name="Neilson J.A."/>
            <person name="Onodera N.T."/>
            <person name="Poole A.M."/>
            <person name="Pritham E.J."/>
            <person name="Richards T.A."/>
            <person name="Rocap G."/>
            <person name="Roy S.W."/>
            <person name="Sarai C."/>
            <person name="Schaack S."/>
            <person name="Shirato S."/>
            <person name="Slamovits C.H."/>
            <person name="Spencer D.F."/>
            <person name="Suzuki S."/>
            <person name="Worden A.Z."/>
            <person name="Zauner S."/>
            <person name="Barry K."/>
            <person name="Bell C."/>
            <person name="Bharti A.K."/>
            <person name="Crow J.A."/>
            <person name="Grimwood J."/>
            <person name="Kramer R."/>
            <person name="Lindquist E."/>
            <person name="Lucas S."/>
            <person name="Salamov A."/>
            <person name="McFadden G.I."/>
            <person name="Lane C.E."/>
            <person name="Keeling P.J."/>
            <person name="Gray M.W."/>
            <person name="Grigoriev I.V."/>
            <person name="Archibald J.M."/>
        </authorList>
    </citation>
    <scope>NUCLEOTIDE SEQUENCE</scope>
    <source>
        <strain evidence="2 4">CCMP2712</strain>
    </source>
</reference>
<evidence type="ECO:0008006" key="5">
    <source>
        <dbReference type="Google" id="ProtNLM"/>
    </source>
</evidence>
<dbReference type="RefSeq" id="XP_005829731.1">
    <property type="nucleotide sequence ID" value="XM_005829674.1"/>
</dbReference>
<name>L1J2K1_GUITC</name>
<evidence type="ECO:0000256" key="1">
    <source>
        <dbReference type="SAM" id="MobiDB-lite"/>
    </source>
</evidence>
<dbReference type="HOGENOM" id="CLU_349340_0_0_1"/>
<gene>
    <name evidence="2" type="ORF">GUITHDRAFT_140914</name>
</gene>
<dbReference type="Proteomes" id="UP000011087">
    <property type="component" value="Unassembled WGS sequence"/>
</dbReference>
<feature type="compositionally biased region" description="Basic and acidic residues" evidence="1">
    <location>
        <begin position="721"/>
        <end position="730"/>
    </location>
</feature>
<protein>
    <recommendedName>
        <fullName evidence="5">Sfi1 spindle body domain-containing protein</fullName>
    </recommendedName>
</protein>
<keyword evidence="4" id="KW-1185">Reference proteome</keyword>
<reference evidence="4" key="2">
    <citation type="submission" date="2012-11" db="EMBL/GenBank/DDBJ databases">
        <authorList>
            <person name="Kuo A."/>
            <person name="Curtis B.A."/>
            <person name="Tanifuji G."/>
            <person name="Burki F."/>
            <person name="Gruber A."/>
            <person name="Irimia M."/>
            <person name="Maruyama S."/>
            <person name="Arias M.C."/>
            <person name="Ball S.G."/>
            <person name="Gile G.H."/>
            <person name="Hirakawa Y."/>
            <person name="Hopkins J.F."/>
            <person name="Rensing S.A."/>
            <person name="Schmutz J."/>
            <person name="Symeonidi A."/>
            <person name="Elias M."/>
            <person name="Eveleigh R.J."/>
            <person name="Herman E.K."/>
            <person name="Klute M.J."/>
            <person name="Nakayama T."/>
            <person name="Obornik M."/>
            <person name="Reyes-Prieto A."/>
            <person name="Armbrust E.V."/>
            <person name="Aves S.J."/>
            <person name="Beiko R.G."/>
            <person name="Coutinho P."/>
            <person name="Dacks J.B."/>
            <person name="Durnford D.G."/>
            <person name="Fast N.M."/>
            <person name="Green B.R."/>
            <person name="Grisdale C."/>
            <person name="Hempe F."/>
            <person name="Henrissat B."/>
            <person name="Hoppner M.P."/>
            <person name="Ishida K.-I."/>
            <person name="Kim E."/>
            <person name="Koreny L."/>
            <person name="Kroth P.G."/>
            <person name="Liu Y."/>
            <person name="Malik S.-B."/>
            <person name="Maier U.G."/>
            <person name="McRose D."/>
            <person name="Mock T."/>
            <person name="Neilson J.A."/>
            <person name="Onodera N.T."/>
            <person name="Poole A.M."/>
            <person name="Pritham E.J."/>
            <person name="Richards T.A."/>
            <person name="Rocap G."/>
            <person name="Roy S.W."/>
            <person name="Sarai C."/>
            <person name="Schaack S."/>
            <person name="Shirato S."/>
            <person name="Slamovits C.H."/>
            <person name="Spencer D.F."/>
            <person name="Suzuki S."/>
            <person name="Worden A.Z."/>
            <person name="Zauner S."/>
            <person name="Barry K."/>
            <person name="Bell C."/>
            <person name="Bharti A.K."/>
            <person name="Crow J.A."/>
            <person name="Grimwood J."/>
            <person name="Kramer R."/>
            <person name="Lindquist E."/>
            <person name="Lucas S."/>
            <person name="Salamov A."/>
            <person name="McFadden G.I."/>
            <person name="Lane C.E."/>
            <person name="Keeling P.J."/>
            <person name="Gray M.W."/>
            <person name="Grigoriev I.V."/>
            <person name="Archibald J.M."/>
        </authorList>
    </citation>
    <scope>NUCLEOTIDE SEQUENCE</scope>
    <source>
        <strain evidence="4">CCMP2712</strain>
    </source>
</reference>
<organism evidence="2">
    <name type="scientific">Guillardia theta (strain CCMP2712)</name>
    <name type="common">Cryptophyte</name>
    <dbReference type="NCBI Taxonomy" id="905079"/>
    <lineage>
        <taxon>Eukaryota</taxon>
        <taxon>Cryptophyceae</taxon>
        <taxon>Pyrenomonadales</taxon>
        <taxon>Geminigeraceae</taxon>
        <taxon>Guillardia</taxon>
    </lineage>
</organism>
<proteinExistence type="predicted"/>
<dbReference type="EnsemblProtists" id="EKX42751">
    <property type="protein sequence ID" value="EKX42751"/>
    <property type="gene ID" value="GUITHDRAFT_140914"/>
</dbReference>
<evidence type="ECO:0000313" key="2">
    <source>
        <dbReference type="EMBL" id="EKX42751.1"/>
    </source>
</evidence>
<feature type="compositionally biased region" description="Polar residues" evidence="1">
    <location>
        <begin position="798"/>
        <end position="807"/>
    </location>
</feature>
<dbReference type="AlphaFoldDB" id="L1J2K1"/>
<evidence type="ECO:0000313" key="3">
    <source>
        <dbReference type="EnsemblProtists" id="EKX42751"/>
    </source>
</evidence>
<dbReference type="GeneID" id="17299536"/>
<dbReference type="KEGG" id="gtt:GUITHDRAFT_140914"/>
<feature type="region of interest" description="Disordered" evidence="1">
    <location>
        <begin position="684"/>
        <end position="807"/>
    </location>
</feature>
<dbReference type="PaxDb" id="55529-EKX42751"/>
<dbReference type="EMBL" id="JH993014">
    <property type="protein sequence ID" value="EKX42751.1"/>
    <property type="molecule type" value="Genomic_DNA"/>
</dbReference>
<sequence length="807" mass="93816">MSFLVQGQQRWDSTVLIETEISRLKWFASRKTAYAVLAAWCSAIQEHRGVSEGSCYKREGTRLGAQGLKRVWRWWVLLVNLGIFHSARRYARTKETWRSWREAILSKDGRLTLLVLHKADQSLQRLRRAIAEHSSIRNLLSSQWLLLQNFRTLSLQHRVLPPPQTSLHIQHNLIKMVEAEAFNGYVGAHRYPVVSALHKAELVLPSLYASRAMFQWKDKIISVKLRQSRREATQRLCERLSRLSLAHAWCAWNRFCEKKHRQSSLASHVALQAKTMRGWKKRVKEREEERIRDSLQKRRCFSCWRYSCCSRRLKILERRIAQRHCLVLCDQTLRDWKQVHRRSQLSARLSKSLGLTCLLFWFRRWLLHRICHLMSEKILTDRAVEEAKRKQARHRLNTVMLLWKLQVYQQVLRSPPPPAFSVFKSFSLVALLLSHLSVGQICRARGLMFGAPPAWYKDPALARQASLTYVHAMRLMIEMRRVLHALMLRARQAGVLARLVARSYDRRKRERSRAAMERWKKRGAAHSSLTVRQVRISTRWERTRLVSSFFAWRSLACSRSASVAFLLLVMQQVWRRTSRQRMTKVVEEWRLLADTHQAAARLQVNSRNRRYKTSFHALHACCLARKEHKVLTRRFDVARRLRLSKSVLTAWSHSFSSLRSRKTLMLQALKRRKSLAKRAVAMWSAHSRRRREATSEAADVEQEMVVDSSQAMAASDTCDQEDGRDCEPETSRSSSAIEQADASRVALDMPQCGAAATSDAMDGNRGEDEKREVGELESLDEDKAKTATLPRVPFEAGGTSQKQDNNH</sequence>
<accession>L1J2K1</accession>
<feature type="compositionally biased region" description="Basic and acidic residues" evidence="1">
    <location>
        <begin position="762"/>
        <end position="774"/>
    </location>
</feature>
<evidence type="ECO:0000313" key="4">
    <source>
        <dbReference type="Proteomes" id="UP000011087"/>
    </source>
</evidence>
<reference evidence="3" key="3">
    <citation type="submission" date="2016-03" db="UniProtKB">
        <authorList>
            <consortium name="EnsemblProtists"/>
        </authorList>
    </citation>
    <scope>IDENTIFICATION</scope>
</reference>